<sequence>MSWNWTQKGWPHFAYDPVQITPFENRFLSSSSEIIGAIRHLSAEERDLLRIELLSDEAVKTSEIEGEMLDRLSVQSSLRRQFGLDVDARPVRPQERGIAEIMIDVYSSWSLPLDHETMCIHPSRAAGFWAPRVLTSVDGDR</sequence>
<evidence type="ECO:0000313" key="2">
    <source>
        <dbReference type="EMBL" id="MDQ0323535.1"/>
    </source>
</evidence>
<name>A0ABU0BZ40_9HYPH</name>
<evidence type="ECO:0000313" key="3">
    <source>
        <dbReference type="Proteomes" id="UP001230207"/>
    </source>
</evidence>
<dbReference type="Pfam" id="PF13776">
    <property type="entry name" value="DUF4172"/>
    <property type="match status" value="1"/>
</dbReference>
<dbReference type="EMBL" id="JAUSVF010000003">
    <property type="protein sequence ID" value="MDQ0323535.1"/>
    <property type="molecule type" value="Genomic_DNA"/>
</dbReference>
<evidence type="ECO:0000259" key="1">
    <source>
        <dbReference type="Pfam" id="PF13776"/>
    </source>
</evidence>
<comment type="caution">
    <text evidence="2">The sequence shown here is derived from an EMBL/GenBank/DDBJ whole genome shotgun (WGS) entry which is preliminary data.</text>
</comment>
<dbReference type="Proteomes" id="UP001230207">
    <property type="component" value="Unassembled WGS sequence"/>
</dbReference>
<feature type="domain" description="DUF4172" evidence="1">
    <location>
        <begin position="3"/>
        <end position="84"/>
    </location>
</feature>
<dbReference type="InterPro" id="IPR025230">
    <property type="entry name" value="DUF4172"/>
</dbReference>
<keyword evidence="3" id="KW-1185">Reference proteome</keyword>
<protein>
    <submittedName>
        <fullName evidence="2">Fic family protein</fullName>
    </submittedName>
</protein>
<proteinExistence type="predicted"/>
<reference evidence="2 3" key="1">
    <citation type="submission" date="2023-07" db="EMBL/GenBank/DDBJ databases">
        <title>Genomic Encyclopedia of Type Strains, Phase IV (KMG-IV): sequencing the most valuable type-strain genomes for metagenomic binning, comparative biology and taxonomic classification.</title>
        <authorList>
            <person name="Goeker M."/>
        </authorList>
    </citation>
    <scope>NUCLEOTIDE SEQUENCE [LARGE SCALE GENOMIC DNA]</scope>
    <source>
        <strain evidence="2 3">DSM 1112</strain>
    </source>
</reference>
<gene>
    <name evidence="2" type="ORF">QO002_005741</name>
</gene>
<organism evidence="2 3">
    <name type="scientific">Pararhizobium capsulatum DSM 1112</name>
    <dbReference type="NCBI Taxonomy" id="1121113"/>
    <lineage>
        <taxon>Bacteria</taxon>
        <taxon>Pseudomonadati</taxon>
        <taxon>Pseudomonadota</taxon>
        <taxon>Alphaproteobacteria</taxon>
        <taxon>Hyphomicrobiales</taxon>
        <taxon>Rhizobiaceae</taxon>
        <taxon>Rhizobium/Agrobacterium group</taxon>
        <taxon>Pararhizobium</taxon>
    </lineage>
</organism>
<accession>A0ABU0BZ40</accession>